<evidence type="ECO:0000256" key="7">
    <source>
        <dbReference type="RuleBase" id="RU363037"/>
    </source>
</evidence>
<dbReference type="InterPro" id="IPR001412">
    <property type="entry name" value="aa-tRNA-synth_I_CS"/>
</dbReference>
<dbReference type="EMBL" id="JAFLNF010000007">
    <property type="protein sequence ID" value="MBO0346753.1"/>
    <property type="molecule type" value="Genomic_DNA"/>
</dbReference>
<dbReference type="GO" id="GO:0005829">
    <property type="term" value="C:cytosol"/>
    <property type="evidence" value="ECO:0007669"/>
    <property type="project" value="TreeGrafter"/>
</dbReference>
<evidence type="ECO:0000256" key="2">
    <source>
        <dbReference type="ARBA" id="ARBA00022723"/>
    </source>
</evidence>
<dbReference type="InterPro" id="IPR014729">
    <property type="entry name" value="Rossmann-like_a/b/a_fold"/>
</dbReference>
<keyword evidence="10" id="KW-1185">Reference proteome</keyword>
<dbReference type="SUPFAM" id="SSF52374">
    <property type="entry name" value="Nucleotidylyl transferase"/>
    <property type="match status" value="1"/>
</dbReference>
<keyword evidence="4" id="KW-0862">Zinc</keyword>
<evidence type="ECO:0000256" key="5">
    <source>
        <dbReference type="ARBA" id="ARBA00022840"/>
    </source>
</evidence>
<dbReference type="GO" id="GO:0005524">
    <property type="term" value="F:ATP binding"/>
    <property type="evidence" value="ECO:0007669"/>
    <property type="project" value="UniProtKB-KW"/>
</dbReference>
<dbReference type="InterPro" id="IPR020058">
    <property type="entry name" value="Glu/Gln-tRNA-synth_Ib_cat-dom"/>
</dbReference>
<evidence type="ECO:0000256" key="6">
    <source>
        <dbReference type="ARBA" id="ARBA00023146"/>
    </source>
</evidence>
<dbReference type="GO" id="GO:0006424">
    <property type="term" value="P:glutamyl-tRNA aminoacylation"/>
    <property type="evidence" value="ECO:0007669"/>
    <property type="project" value="TreeGrafter"/>
</dbReference>
<dbReference type="PRINTS" id="PR00987">
    <property type="entry name" value="TRNASYNTHGLU"/>
</dbReference>
<dbReference type="Proteomes" id="UP000664779">
    <property type="component" value="Unassembled WGS sequence"/>
</dbReference>
<keyword evidence="3 7" id="KW-0547">Nucleotide-binding</keyword>
<evidence type="ECO:0000256" key="1">
    <source>
        <dbReference type="ARBA" id="ARBA00022598"/>
    </source>
</evidence>
<proteinExistence type="inferred from homology"/>
<evidence type="ECO:0000256" key="4">
    <source>
        <dbReference type="ARBA" id="ARBA00022833"/>
    </source>
</evidence>
<dbReference type="PANTHER" id="PTHR43311:SF1">
    <property type="entry name" value="GLUTAMYL-Q TRNA(ASP) SYNTHETASE"/>
    <property type="match status" value="1"/>
</dbReference>
<dbReference type="InterPro" id="IPR049940">
    <property type="entry name" value="GluQ/Sye"/>
</dbReference>
<dbReference type="InterPro" id="IPR000924">
    <property type="entry name" value="Glu/Gln-tRNA-synth"/>
</dbReference>
<organism evidence="9 10">
    <name type="scientific">Roseibium limicola</name>
    <dbReference type="NCBI Taxonomy" id="2816037"/>
    <lineage>
        <taxon>Bacteria</taxon>
        <taxon>Pseudomonadati</taxon>
        <taxon>Pseudomonadota</taxon>
        <taxon>Alphaproteobacteria</taxon>
        <taxon>Hyphomicrobiales</taxon>
        <taxon>Stappiaceae</taxon>
        <taxon>Roseibium</taxon>
    </lineage>
</organism>
<name>A0A939EQP1_9HYPH</name>
<dbReference type="Pfam" id="PF00749">
    <property type="entry name" value="tRNA-synt_1c"/>
    <property type="match status" value="2"/>
</dbReference>
<keyword evidence="2" id="KW-0479">Metal-binding</keyword>
<feature type="domain" description="Glutamyl/glutaminyl-tRNA synthetase class Ib catalytic" evidence="8">
    <location>
        <begin position="9"/>
        <end position="160"/>
    </location>
</feature>
<keyword evidence="1 7" id="KW-0436">Ligase</keyword>
<keyword evidence="6 7" id="KW-0030">Aminoacyl-tRNA synthetase</keyword>
<dbReference type="PANTHER" id="PTHR43311">
    <property type="entry name" value="GLUTAMATE--TRNA LIGASE"/>
    <property type="match status" value="1"/>
</dbReference>
<dbReference type="NCBIfam" id="NF004315">
    <property type="entry name" value="PRK05710.1-4"/>
    <property type="match status" value="1"/>
</dbReference>
<accession>A0A939EQP1</accession>
<sequence>MTNTLPCFRFAPSPNGHLHLGHALSALLNGQAAQATGGKLLLRIENIDTVRCTARLEADLLEDLARLGLRFEAEVWRQSDRFSVYGEALNRLEALGVTYRAYLTRAEIRRHVASQESSSVSWPRDPDGAPLYPRDELVLSGCEIARRRADGAPFALRLDMAAALSLVNRPLFWWEGASEFDARAALLAAWDEGQLIEADPAAWGDVVLARKDCPTSYHVSVVVDDAAQEVTDVIRGRDLYHATSVHRLLQELLGLPAPRYRHHRLIAANDGMKLSKSSGSQSLRERDFQISEIYSILDLVDR</sequence>
<dbReference type="RefSeq" id="WP_206942870.1">
    <property type="nucleotide sequence ID" value="NZ_JAFLNF010000007.1"/>
</dbReference>
<dbReference type="AlphaFoldDB" id="A0A939EQP1"/>
<gene>
    <name evidence="9" type="primary">gluQRS</name>
    <name evidence="9" type="ORF">J0X15_16115</name>
</gene>
<dbReference type="GO" id="GO:0004818">
    <property type="term" value="F:glutamate-tRNA ligase activity"/>
    <property type="evidence" value="ECO:0007669"/>
    <property type="project" value="TreeGrafter"/>
</dbReference>
<dbReference type="PROSITE" id="PS00178">
    <property type="entry name" value="AA_TRNA_LIGASE_I"/>
    <property type="match status" value="1"/>
</dbReference>
<evidence type="ECO:0000313" key="10">
    <source>
        <dbReference type="Proteomes" id="UP000664779"/>
    </source>
</evidence>
<dbReference type="Gene3D" id="3.40.50.620">
    <property type="entry name" value="HUPs"/>
    <property type="match status" value="1"/>
</dbReference>
<feature type="domain" description="Glutamyl/glutaminyl-tRNA synthetase class Ib catalytic" evidence="8">
    <location>
        <begin position="196"/>
        <end position="285"/>
    </location>
</feature>
<evidence type="ECO:0000259" key="8">
    <source>
        <dbReference type="Pfam" id="PF00749"/>
    </source>
</evidence>
<keyword evidence="5 7" id="KW-0067">ATP-binding</keyword>
<dbReference type="EC" id="6.1.1.-" evidence="9"/>
<comment type="caution">
    <text evidence="9">The sequence shown here is derived from an EMBL/GenBank/DDBJ whole genome shotgun (WGS) entry which is preliminary data.</text>
</comment>
<keyword evidence="7" id="KW-0648">Protein biosynthesis</keyword>
<comment type="similarity">
    <text evidence="7">Belongs to the class-I aminoacyl-tRNA synthetase family.</text>
</comment>
<evidence type="ECO:0000256" key="3">
    <source>
        <dbReference type="ARBA" id="ARBA00022741"/>
    </source>
</evidence>
<protein>
    <submittedName>
        <fullName evidence="9">tRNA glutamyl-Q(34) synthetase GluQRS</fullName>
        <ecNumber evidence="9">6.1.1.-</ecNumber>
    </submittedName>
</protein>
<reference evidence="9" key="1">
    <citation type="submission" date="2021-03" db="EMBL/GenBank/DDBJ databases">
        <title>Roseibium sp. CAU 1637 isolated from Incheon.</title>
        <authorList>
            <person name="Kim W."/>
        </authorList>
    </citation>
    <scope>NUCLEOTIDE SEQUENCE</scope>
    <source>
        <strain evidence="9">CAU 1637</strain>
    </source>
</reference>
<evidence type="ECO:0000313" key="9">
    <source>
        <dbReference type="EMBL" id="MBO0346753.1"/>
    </source>
</evidence>